<organism evidence="1 2">
    <name type="scientific">Homarus americanus</name>
    <name type="common">American lobster</name>
    <dbReference type="NCBI Taxonomy" id="6706"/>
    <lineage>
        <taxon>Eukaryota</taxon>
        <taxon>Metazoa</taxon>
        <taxon>Ecdysozoa</taxon>
        <taxon>Arthropoda</taxon>
        <taxon>Crustacea</taxon>
        <taxon>Multicrustacea</taxon>
        <taxon>Malacostraca</taxon>
        <taxon>Eumalacostraca</taxon>
        <taxon>Eucarida</taxon>
        <taxon>Decapoda</taxon>
        <taxon>Pleocyemata</taxon>
        <taxon>Astacidea</taxon>
        <taxon>Nephropoidea</taxon>
        <taxon>Nephropidae</taxon>
        <taxon>Homarus</taxon>
    </lineage>
</organism>
<evidence type="ECO:0000313" key="1">
    <source>
        <dbReference type="EMBL" id="KAG7172228.1"/>
    </source>
</evidence>
<reference evidence="1" key="1">
    <citation type="journal article" date="2021" name="Sci. Adv.">
        <title>The American lobster genome reveals insights on longevity, neural, and immune adaptations.</title>
        <authorList>
            <person name="Polinski J.M."/>
            <person name="Zimin A.V."/>
            <person name="Clark K.F."/>
            <person name="Kohn A.B."/>
            <person name="Sadowski N."/>
            <person name="Timp W."/>
            <person name="Ptitsyn A."/>
            <person name="Khanna P."/>
            <person name="Romanova D.Y."/>
            <person name="Williams P."/>
            <person name="Greenwood S.J."/>
            <person name="Moroz L.L."/>
            <person name="Walt D.R."/>
            <person name="Bodnar A.G."/>
        </authorList>
    </citation>
    <scope>NUCLEOTIDE SEQUENCE</scope>
    <source>
        <strain evidence="1">GMGI-L3</strain>
    </source>
</reference>
<proteinExistence type="predicted"/>
<evidence type="ECO:0000313" key="2">
    <source>
        <dbReference type="Proteomes" id="UP000747542"/>
    </source>
</evidence>
<accession>A0A8J5N2P3</accession>
<dbReference type="Proteomes" id="UP000747542">
    <property type="component" value="Unassembled WGS sequence"/>
</dbReference>
<dbReference type="AlphaFoldDB" id="A0A8J5N2P3"/>
<protein>
    <submittedName>
        <fullName evidence="1">Uncharacterized protein</fullName>
    </submittedName>
</protein>
<sequence length="141" mass="14870">MVRGATGGDMVRGATGGDMVRGATGGDMGVEVKLSTHSPAVIVARVFNSRHMAGDYELPGVVNSEAWVNQNGCVSCDVNKAPTSSTQGNVTWASLDTGWGSPAQVLKLSVSFPSLETTQHNDGTNNRVMVEEYTKITKTPR</sequence>
<name>A0A8J5N2P3_HOMAM</name>
<comment type="caution">
    <text evidence="1">The sequence shown here is derived from an EMBL/GenBank/DDBJ whole genome shotgun (WGS) entry which is preliminary data.</text>
</comment>
<dbReference type="EMBL" id="JAHLQT010011563">
    <property type="protein sequence ID" value="KAG7172228.1"/>
    <property type="molecule type" value="Genomic_DNA"/>
</dbReference>
<keyword evidence="2" id="KW-1185">Reference proteome</keyword>
<gene>
    <name evidence="1" type="ORF">Hamer_G009575</name>
</gene>